<keyword evidence="3" id="KW-1185">Reference proteome</keyword>
<feature type="signal peptide" evidence="1">
    <location>
        <begin position="1"/>
        <end position="23"/>
    </location>
</feature>
<dbReference type="OrthoDB" id="387750at2"/>
<dbReference type="Proteomes" id="UP000294309">
    <property type="component" value="Chromosome"/>
</dbReference>
<protein>
    <recommendedName>
        <fullName evidence="4">Lipoprotein</fullName>
    </recommendedName>
</protein>
<dbReference type="AlphaFoldDB" id="A0A4P7AGV9"/>
<dbReference type="InterPro" id="IPR054816">
    <property type="entry name" value="Lipoprotein_mollicutes-type_CS"/>
</dbReference>
<dbReference type="KEGG" id="sgq:SGLAD_v1c04460"/>
<dbReference type="EMBL" id="CP038013">
    <property type="protein sequence ID" value="QBQ07645.1"/>
    <property type="molecule type" value="Genomic_DNA"/>
</dbReference>
<dbReference type="NCBIfam" id="NF038029">
    <property type="entry name" value="LP_plasma"/>
    <property type="match status" value="1"/>
</dbReference>
<accession>A0A4P7AGV9</accession>
<feature type="chain" id="PRO_5020878252" description="Lipoprotein" evidence="1">
    <location>
        <begin position="24"/>
        <end position="670"/>
    </location>
</feature>
<reference evidence="2 3" key="1">
    <citation type="submission" date="2019-03" db="EMBL/GenBank/DDBJ databases">
        <title>Complete genome sequence of Spiroplasma gladiatoris TG-1 (DSM 22552).</title>
        <authorList>
            <person name="Lin Y.-C."/>
            <person name="Chou L."/>
            <person name="Kuo C.-H."/>
        </authorList>
    </citation>
    <scope>NUCLEOTIDE SEQUENCE [LARGE SCALE GENOMIC DNA]</scope>
    <source>
        <strain evidence="2 3">TG-1</strain>
    </source>
</reference>
<evidence type="ECO:0000256" key="1">
    <source>
        <dbReference type="SAM" id="SignalP"/>
    </source>
</evidence>
<evidence type="ECO:0000313" key="2">
    <source>
        <dbReference type="EMBL" id="QBQ07645.1"/>
    </source>
</evidence>
<gene>
    <name evidence="2" type="ORF">SGLAD_v1c04460</name>
</gene>
<sequence length="670" mass="76525">MKKILSLLSAITLTASTVSYVVACPKKTTEEKTDDNGPIAEEPDYNLALSDYLKEVNEIINNEVKSASETWFQEVNDDSSFSFIKPNIIKSLKGIKEDGETTSLKTIFDNSENSDKKEGFISDFKSLINLQNINEKIIKLKENTKYSILLSSINENELITLDEQALLGYDIGGIKFSETDQITPTNIAEENKPKDSFINIDTKFGFTLKYYENDGNKTVKEDKSFKDYGFNFTSTSNAALTELINKKTKELKYSFIGANNFNTLLKNENTTNDDDKFIINDQDTIKKMIENKFKGNEFKNAIADKIKEGTNILNSNVKIEFESNSNDSFVDLTDRKLNSNGEIWDYSLSATTESKFKWKDNDDYTTIDGLAKNEKLYNYIFKKIDNEKVLEKYDESVYNYVKDNYKNWLADYYAHITDNNEAKASEGLKKSTSLGLFNIKGLKLRINNFSVDLSEFYIAAGYQVSIEDITDDKLDENSVIFKSIVANLTKGIKAYQDTFGIENTTDDYKIAAFSGGEINGQNLWDSFDQNYISGLTDSNKGIGMLYWDSVLSRFSKVLSLDISDRKDNGIEVQDAARKSLLSKGNQTFYNWEFISKTYIGSTLKKDVSSDYDKNGFIISNIYDKGSLTSDVKFKLNFINAIFTTDRIWNLYKNESERYRYRAFIENTRKE</sequence>
<name>A0A4P7AGV9_9MOLU</name>
<proteinExistence type="predicted"/>
<evidence type="ECO:0008006" key="4">
    <source>
        <dbReference type="Google" id="ProtNLM"/>
    </source>
</evidence>
<dbReference type="RefSeq" id="WP_134297438.1">
    <property type="nucleotide sequence ID" value="NZ_CP038013.1"/>
</dbReference>
<evidence type="ECO:0000313" key="3">
    <source>
        <dbReference type="Proteomes" id="UP000294309"/>
    </source>
</evidence>
<organism evidence="2 3">
    <name type="scientific">Spiroplasma gladiatoris</name>
    <dbReference type="NCBI Taxonomy" id="2143"/>
    <lineage>
        <taxon>Bacteria</taxon>
        <taxon>Bacillati</taxon>
        <taxon>Mycoplasmatota</taxon>
        <taxon>Mollicutes</taxon>
        <taxon>Entomoplasmatales</taxon>
        <taxon>Spiroplasmataceae</taxon>
        <taxon>Spiroplasma</taxon>
    </lineage>
</organism>
<keyword evidence="1" id="KW-0732">Signal</keyword>